<feature type="region of interest" description="Disordered" evidence="1">
    <location>
        <begin position="353"/>
        <end position="398"/>
    </location>
</feature>
<feature type="compositionally biased region" description="Polar residues" evidence="1">
    <location>
        <begin position="28"/>
        <end position="37"/>
    </location>
</feature>
<evidence type="ECO:0000256" key="1">
    <source>
        <dbReference type="SAM" id="MobiDB-lite"/>
    </source>
</evidence>
<feature type="region of interest" description="Disordered" evidence="1">
    <location>
        <begin position="1"/>
        <end position="46"/>
    </location>
</feature>
<name>A0AA40BQI3_9PEZI</name>
<comment type="caution">
    <text evidence="2">The sequence shown here is derived from an EMBL/GenBank/DDBJ whole genome shotgun (WGS) entry which is preliminary data.</text>
</comment>
<proteinExistence type="predicted"/>
<evidence type="ECO:0000313" key="2">
    <source>
        <dbReference type="EMBL" id="KAK0738534.1"/>
    </source>
</evidence>
<feature type="region of interest" description="Disordered" evidence="1">
    <location>
        <begin position="160"/>
        <end position="199"/>
    </location>
</feature>
<evidence type="ECO:0000313" key="3">
    <source>
        <dbReference type="Proteomes" id="UP001172155"/>
    </source>
</evidence>
<organism evidence="2 3">
    <name type="scientific">Schizothecium vesticola</name>
    <dbReference type="NCBI Taxonomy" id="314040"/>
    <lineage>
        <taxon>Eukaryota</taxon>
        <taxon>Fungi</taxon>
        <taxon>Dikarya</taxon>
        <taxon>Ascomycota</taxon>
        <taxon>Pezizomycotina</taxon>
        <taxon>Sordariomycetes</taxon>
        <taxon>Sordariomycetidae</taxon>
        <taxon>Sordariales</taxon>
        <taxon>Schizotheciaceae</taxon>
        <taxon>Schizothecium</taxon>
    </lineage>
</organism>
<dbReference type="EMBL" id="JAUKUD010000007">
    <property type="protein sequence ID" value="KAK0738534.1"/>
    <property type="molecule type" value="Genomic_DNA"/>
</dbReference>
<dbReference type="AlphaFoldDB" id="A0AA40BQI3"/>
<sequence length="556" mass="62187">MTPTSPLSLAASMSTPSSFHTTKDDSPSTRAYTTGVSSPAEDELPDPKYRQAVQPVDELRSHCQIHLEEELYQPAIHLLDNLLTDGISTAPRSKQPPARVAPPSQLALLATLTIHPLFTSRPTEETFPHIAARALTYLRGVLSLTGPVNACLNQAFDFRQRGSSSSRGSHGGVTSASSRRHGSPMGRRSNSPSTSESDFEGRFANEHSIWRRAPDFWATLGWAFRCAAAHPHRWRHWKVWLDYLVEVLELDWDERLEKDDENDDKNYTMLKESLFAIYLDDLRRDRKKPEKETLRALMAFTDDDQSDNTAYREVFDRELAISTSKNKRKRVETIVDLDNDQFGDYMDSWADDLASSNSDASLPGSPTPRSQPKRRGRGRPPQNLRTPPQPPPRFSHRLRSLPPATLRLFIESHATPLPDFVQISLLRTLADALLPSQRPDPDDVDADANKDHGLSWVMLRACFLPFAATRVTAEDNARVSLVLESMLWFVYAHGEAGGEAGVGEAVERGIRAREAKVAGKRRTATGREGREEAVAREVLERSARSLRVLVQVVGCV</sequence>
<feature type="compositionally biased region" description="Polar residues" evidence="1">
    <location>
        <begin position="1"/>
        <end position="20"/>
    </location>
</feature>
<gene>
    <name evidence="2" type="ORF">B0T18DRAFT_422247</name>
</gene>
<protein>
    <submittedName>
        <fullName evidence="2">Uncharacterized protein</fullName>
    </submittedName>
</protein>
<reference evidence="2" key="1">
    <citation type="submission" date="2023-06" db="EMBL/GenBank/DDBJ databases">
        <title>Genome-scale phylogeny and comparative genomics of the fungal order Sordariales.</title>
        <authorList>
            <consortium name="Lawrence Berkeley National Laboratory"/>
            <person name="Hensen N."/>
            <person name="Bonometti L."/>
            <person name="Westerberg I."/>
            <person name="Brannstrom I.O."/>
            <person name="Guillou S."/>
            <person name="Cros-Aarteil S."/>
            <person name="Calhoun S."/>
            <person name="Haridas S."/>
            <person name="Kuo A."/>
            <person name="Mondo S."/>
            <person name="Pangilinan J."/>
            <person name="Riley R."/>
            <person name="LaButti K."/>
            <person name="Andreopoulos B."/>
            <person name="Lipzen A."/>
            <person name="Chen C."/>
            <person name="Yanf M."/>
            <person name="Daum C."/>
            <person name="Ng V."/>
            <person name="Clum A."/>
            <person name="Steindorff A."/>
            <person name="Ohm R."/>
            <person name="Martin F."/>
            <person name="Silar P."/>
            <person name="Natvig D."/>
            <person name="Lalanne C."/>
            <person name="Gautier V."/>
            <person name="Ament-velasquez S.L."/>
            <person name="Kruys A."/>
            <person name="Hutchinson M.I."/>
            <person name="Powell A.J."/>
            <person name="Barry K."/>
            <person name="Miller A.N."/>
            <person name="Grigoriev I.V."/>
            <person name="Debuchy R."/>
            <person name="Gladieux P."/>
            <person name="Thoren M.H."/>
            <person name="Johannesson H."/>
        </authorList>
    </citation>
    <scope>NUCLEOTIDE SEQUENCE</scope>
    <source>
        <strain evidence="2">SMH3187-1</strain>
    </source>
</reference>
<dbReference type="Proteomes" id="UP001172155">
    <property type="component" value="Unassembled WGS sequence"/>
</dbReference>
<keyword evidence="3" id="KW-1185">Reference proteome</keyword>
<accession>A0AA40BQI3</accession>